<dbReference type="RefSeq" id="WP_184578787.1">
    <property type="nucleotide sequence ID" value="NZ_JACIIQ010000025.1"/>
</dbReference>
<evidence type="ECO:0008006" key="3">
    <source>
        <dbReference type="Google" id="ProtNLM"/>
    </source>
</evidence>
<dbReference type="AlphaFoldDB" id="A0AB73H4D1"/>
<accession>A0AB73H4D1</accession>
<comment type="caution">
    <text evidence="2">The sequence shown here is derived from an EMBL/GenBank/DDBJ whole genome shotgun (WGS) entry which is preliminary data.</text>
</comment>
<proteinExistence type="predicted"/>
<feature type="signal peptide" evidence="1">
    <location>
        <begin position="1"/>
        <end position="19"/>
    </location>
</feature>
<protein>
    <recommendedName>
        <fullName evidence="3">Reelin domain-containing protein</fullName>
    </recommendedName>
</protein>
<keyword evidence="1" id="KW-0732">Signal</keyword>
<feature type="chain" id="PRO_5044492859" description="Reelin domain-containing protein" evidence="1">
    <location>
        <begin position="20"/>
        <end position="137"/>
    </location>
</feature>
<gene>
    <name evidence="2" type="ORF">FHR65_004099</name>
</gene>
<sequence>MKLLTLALGLLAMVGSVAATECSDQALTVYVEISGGTHGQLDLPLREGFAKPFKAGREPTPEAFEGLVGTARCEGRSIVIEAYPSFASTTDVSAGQRQTFSLTFGGGGAVVQQIGAVKVIFVLQAKPRPAPRRSMTA</sequence>
<organism evidence="2">
    <name type="scientific">Xanthomonas arboricola</name>
    <dbReference type="NCBI Taxonomy" id="56448"/>
    <lineage>
        <taxon>Bacteria</taxon>
        <taxon>Pseudomonadati</taxon>
        <taxon>Pseudomonadota</taxon>
        <taxon>Gammaproteobacteria</taxon>
        <taxon>Lysobacterales</taxon>
        <taxon>Lysobacteraceae</taxon>
        <taxon>Xanthomonas</taxon>
    </lineage>
</organism>
<evidence type="ECO:0000313" key="2">
    <source>
        <dbReference type="EMBL" id="MBB5672498.1"/>
    </source>
</evidence>
<name>A0AB73H4D1_9XANT</name>
<evidence type="ECO:0000256" key="1">
    <source>
        <dbReference type="SAM" id="SignalP"/>
    </source>
</evidence>
<dbReference type="Proteomes" id="UP000528595">
    <property type="component" value="Unassembled WGS sequence"/>
</dbReference>
<reference evidence="2" key="1">
    <citation type="submission" date="2020-08" db="EMBL/GenBank/DDBJ databases">
        <title>Studying the diversity of plant-associated saprophytic bacteria and their role in host health and plant-pathogen interactions.</title>
        <authorList>
            <person name="Potnis N."/>
        </authorList>
    </citation>
    <scope>NUCLEOTIDE SEQUENCE</scope>
    <source>
        <strain evidence="2">F21</strain>
    </source>
</reference>
<dbReference type="EMBL" id="JACIIQ010000025">
    <property type="protein sequence ID" value="MBB5672498.1"/>
    <property type="molecule type" value="Genomic_DNA"/>
</dbReference>